<accession>A0A1L7X9C2</accession>
<keyword evidence="12" id="KW-1185">Reference proteome</keyword>
<dbReference type="SMART" id="SM00355">
    <property type="entry name" value="ZnF_C2H2"/>
    <property type="match status" value="2"/>
</dbReference>
<evidence type="ECO:0000256" key="2">
    <source>
        <dbReference type="ARBA" id="ARBA00022723"/>
    </source>
</evidence>
<evidence type="ECO:0000256" key="5">
    <source>
        <dbReference type="ARBA" id="ARBA00023015"/>
    </source>
</evidence>
<feature type="domain" description="C2H2-type" evidence="10">
    <location>
        <begin position="17"/>
        <end position="47"/>
    </location>
</feature>
<evidence type="ECO:0000313" key="11">
    <source>
        <dbReference type="EMBL" id="CZR61621.1"/>
    </source>
</evidence>
<evidence type="ECO:0000256" key="1">
    <source>
        <dbReference type="ARBA" id="ARBA00004123"/>
    </source>
</evidence>
<proteinExistence type="predicted"/>
<evidence type="ECO:0000256" key="3">
    <source>
        <dbReference type="ARBA" id="ARBA00022771"/>
    </source>
</evidence>
<dbReference type="Gene3D" id="3.30.160.60">
    <property type="entry name" value="Classic Zinc Finger"/>
    <property type="match status" value="1"/>
</dbReference>
<dbReference type="PANTHER" id="PTHR46179:SF13">
    <property type="entry name" value="C2H2-TYPE DOMAIN-CONTAINING PROTEIN"/>
    <property type="match status" value="1"/>
</dbReference>
<keyword evidence="2" id="KW-0479">Metal-binding</keyword>
<evidence type="ECO:0000256" key="9">
    <source>
        <dbReference type="SAM" id="MobiDB-lite"/>
    </source>
</evidence>
<dbReference type="GO" id="GO:0005634">
    <property type="term" value="C:nucleus"/>
    <property type="evidence" value="ECO:0007669"/>
    <property type="project" value="UniProtKB-SubCell"/>
</dbReference>
<gene>
    <name evidence="11" type="ORF">PAC_11518</name>
</gene>
<evidence type="ECO:0000256" key="4">
    <source>
        <dbReference type="ARBA" id="ARBA00022833"/>
    </source>
</evidence>
<dbReference type="SUPFAM" id="SSF57667">
    <property type="entry name" value="beta-beta-alpha zinc fingers"/>
    <property type="match status" value="1"/>
</dbReference>
<comment type="subcellular location">
    <subcellularLocation>
        <location evidence="1">Nucleus</location>
    </subcellularLocation>
</comment>
<dbReference type="PROSITE" id="PS00028">
    <property type="entry name" value="ZINC_FINGER_C2H2_1"/>
    <property type="match status" value="1"/>
</dbReference>
<dbReference type="AlphaFoldDB" id="A0A1L7X9C2"/>
<dbReference type="InterPro" id="IPR051061">
    <property type="entry name" value="Zinc_finger_trans_reg"/>
</dbReference>
<dbReference type="OrthoDB" id="3543696at2759"/>
<keyword evidence="4" id="KW-0862">Zinc</keyword>
<evidence type="ECO:0000259" key="10">
    <source>
        <dbReference type="PROSITE" id="PS50157"/>
    </source>
</evidence>
<dbReference type="InterPro" id="IPR013087">
    <property type="entry name" value="Znf_C2H2_type"/>
</dbReference>
<dbReference type="PANTHER" id="PTHR46179">
    <property type="entry name" value="ZINC FINGER PROTEIN"/>
    <property type="match status" value="1"/>
</dbReference>
<name>A0A1L7X9C2_9HELO</name>
<feature type="compositionally biased region" description="Polar residues" evidence="9">
    <location>
        <begin position="119"/>
        <end position="130"/>
    </location>
</feature>
<keyword evidence="7" id="KW-0539">Nucleus</keyword>
<dbReference type="GO" id="GO:0008270">
    <property type="term" value="F:zinc ion binding"/>
    <property type="evidence" value="ECO:0007669"/>
    <property type="project" value="UniProtKB-KW"/>
</dbReference>
<dbReference type="Proteomes" id="UP000184330">
    <property type="component" value="Unassembled WGS sequence"/>
</dbReference>
<organism evidence="11 12">
    <name type="scientific">Phialocephala subalpina</name>
    <dbReference type="NCBI Taxonomy" id="576137"/>
    <lineage>
        <taxon>Eukaryota</taxon>
        <taxon>Fungi</taxon>
        <taxon>Dikarya</taxon>
        <taxon>Ascomycota</taxon>
        <taxon>Pezizomycotina</taxon>
        <taxon>Leotiomycetes</taxon>
        <taxon>Helotiales</taxon>
        <taxon>Mollisiaceae</taxon>
        <taxon>Phialocephala</taxon>
        <taxon>Phialocephala fortinii species complex</taxon>
    </lineage>
</organism>
<dbReference type="GO" id="GO:0006357">
    <property type="term" value="P:regulation of transcription by RNA polymerase II"/>
    <property type="evidence" value="ECO:0007669"/>
    <property type="project" value="TreeGrafter"/>
</dbReference>
<evidence type="ECO:0000256" key="6">
    <source>
        <dbReference type="ARBA" id="ARBA00023163"/>
    </source>
</evidence>
<sequence>MPQENAPEPGNQALIRVQCRWPGCNEDFTRKTDMERHYTTMHLQQNLYHCPIDGCQTKALRKDKLREHMVKRHGSGPEGYVNINAAQSSAPSTLQDSNSSMRSTFLRIETQITTETTTGNIGPRTSTELCEQSEEQPRYDRDLNTSIERPAPPLDYILRSQSSVGLVHITTTIDDDKATLDTQQTFAEWMTDNFDDSNISTWSF</sequence>
<keyword evidence="3 8" id="KW-0863">Zinc-finger</keyword>
<protein>
    <recommendedName>
        <fullName evidence="10">C2H2-type domain-containing protein</fullName>
    </recommendedName>
</protein>
<dbReference type="STRING" id="576137.A0A1L7X9C2"/>
<evidence type="ECO:0000256" key="7">
    <source>
        <dbReference type="ARBA" id="ARBA00023242"/>
    </source>
</evidence>
<reference evidence="11 12" key="1">
    <citation type="submission" date="2016-03" db="EMBL/GenBank/DDBJ databases">
        <authorList>
            <person name="Ploux O."/>
        </authorList>
    </citation>
    <scope>NUCLEOTIDE SEQUENCE [LARGE SCALE GENOMIC DNA]</scope>
    <source>
        <strain evidence="11 12">UAMH 11012</strain>
    </source>
</reference>
<dbReference type="PROSITE" id="PS50157">
    <property type="entry name" value="ZINC_FINGER_C2H2_2"/>
    <property type="match status" value="1"/>
</dbReference>
<dbReference type="InterPro" id="IPR036236">
    <property type="entry name" value="Znf_C2H2_sf"/>
</dbReference>
<feature type="region of interest" description="Disordered" evidence="9">
    <location>
        <begin position="117"/>
        <end position="150"/>
    </location>
</feature>
<keyword evidence="6" id="KW-0804">Transcription</keyword>
<evidence type="ECO:0000313" key="12">
    <source>
        <dbReference type="Proteomes" id="UP000184330"/>
    </source>
</evidence>
<dbReference type="EMBL" id="FJOG01000018">
    <property type="protein sequence ID" value="CZR61621.1"/>
    <property type="molecule type" value="Genomic_DNA"/>
</dbReference>
<keyword evidence="5" id="KW-0805">Transcription regulation</keyword>
<evidence type="ECO:0000256" key="8">
    <source>
        <dbReference type="PROSITE-ProRule" id="PRU00042"/>
    </source>
</evidence>